<dbReference type="GO" id="GO:0003924">
    <property type="term" value="F:GTPase activity"/>
    <property type="evidence" value="ECO:0007669"/>
    <property type="project" value="InterPro"/>
</dbReference>
<keyword evidence="2" id="KW-0342">GTP-binding</keyword>
<dbReference type="CDD" id="cd00154">
    <property type="entry name" value="Rab"/>
    <property type="match status" value="1"/>
</dbReference>
<dbReference type="InterPro" id="IPR001806">
    <property type="entry name" value="Small_GTPase"/>
</dbReference>
<name>A0A6J8BLY5_MYTCO</name>
<reference evidence="3 4" key="1">
    <citation type="submission" date="2020-06" db="EMBL/GenBank/DDBJ databases">
        <authorList>
            <person name="Li R."/>
            <person name="Bekaert M."/>
        </authorList>
    </citation>
    <scope>NUCLEOTIDE SEQUENCE [LARGE SCALE GENOMIC DNA]</scope>
    <source>
        <strain evidence="4">wild</strain>
    </source>
</reference>
<sequence>MADVTFPQRANVLIIGDFNVGKSTLINYQRTKQFDNTIVPTIEIEPSTISVTVNGKNMIITVKDSPGVKEDSIKYGRFVFPEFQNCAVIVFVYDKTHRPSFDQITYLKHMVDELVNRRMECILVGNKCDIAKDDDVTFEVGHERCAELKMDLFIETSAKKGTNVEELFREAALRLKDMELEFGSTKVLPESENTPKSCQC</sequence>
<dbReference type="PRINTS" id="PR00449">
    <property type="entry name" value="RASTRNSFRMNG"/>
</dbReference>
<dbReference type="PROSITE" id="PS51419">
    <property type="entry name" value="RAB"/>
    <property type="match status" value="1"/>
</dbReference>
<accession>A0A6J8BLY5</accession>
<organism evidence="3 4">
    <name type="scientific">Mytilus coruscus</name>
    <name type="common">Sea mussel</name>
    <dbReference type="NCBI Taxonomy" id="42192"/>
    <lineage>
        <taxon>Eukaryota</taxon>
        <taxon>Metazoa</taxon>
        <taxon>Spiralia</taxon>
        <taxon>Lophotrochozoa</taxon>
        <taxon>Mollusca</taxon>
        <taxon>Bivalvia</taxon>
        <taxon>Autobranchia</taxon>
        <taxon>Pteriomorphia</taxon>
        <taxon>Mytilida</taxon>
        <taxon>Mytiloidea</taxon>
        <taxon>Mytilidae</taxon>
        <taxon>Mytilinae</taxon>
        <taxon>Mytilus</taxon>
    </lineage>
</organism>
<dbReference type="InterPro" id="IPR027417">
    <property type="entry name" value="P-loop_NTPase"/>
</dbReference>
<dbReference type="InterPro" id="IPR050227">
    <property type="entry name" value="Rab"/>
</dbReference>
<dbReference type="PANTHER" id="PTHR47977">
    <property type="entry name" value="RAS-RELATED PROTEIN RAB"/>
    <property type="match status" value="1"/>
</dbReference>
<dbReference type="SMART" id="SM00173">
    <property type="entry name" value="RAS"/>
    <property type="match status" value="1"/>
</dbReference>
<gene>
    <name evidence="3" type="ORF">MCOR_19041</name>
</gene>
<keyword evidence="1" id="KW-0547">Nucleotide-binding</keyword>
<keyword evidence="4" id="KW-1185">Reference proteome</keyword>
<protein>
    <submittedName>
        <fullName evidence="3">Uncharacterized protein</fullName>
    </submittedName>
</protein>
<dbReference type="GO" id="GO:0005525">
    <property type="term" value="F:GTP binding"/>
    <property type="evidence" value="ECO:0007669"/>
    <property type="project" value="UniProtKB-KW"/>
</dbReference>
<evidence type="ECO:0000313" key="3">
    <source>
        <dbReference type="EMBL" id="CAC5383277.1"/>
    </source>
</evidence>
<dbReference type="SUPFAM" id="SSF52540">
    <property type="entry name" value="P-loop containing nucleoside triphosphate hydrolases"/>
    <property type="match status" value="1"/>
</dbReference>
<proteinExistence type="predicted"/>
<dbReference type="Proteomes" id="UP000507470">
    <property type="component" value="Unassembled WGS sequence"/>
</dbReference>
<dbReference type="SMART" id="SM00174">
    <property type="entry name" value="RHO"/>
    <property type="match status" value="1"/>
</dbReference>
<dbReference type="NCBIfam" id="TIGR00231">
    <property type="entry name" value="small_GTP"/>
    <property type="match status" value="1"/>
</dbReference>
<evidence type="ECO:0000256" key="1">
    <source>
        <dbReference type="ARBA" id="ARBA00022741"/>
    </source>
</evidence>
<dbReference type="EMBL" id="CACVKT020003357">
    <property type="protein sequence ID" value="CAC5383277.1"/>
    <property type="molecule type" value="Genomic_DNA"/>
</dbReference>
<dbReference type="Pfam" id="PF00071">
    <property type="entry name" value="Ras"/>
    <property type="match status" value="1"/>
</dbReference>
<evidence type="ECO:0000313" key="4">
    <source>
        <dbReference type="Proteomes" id="UP000507470"/>
    </source>
</evidence>
<dbReference type="SMART" id="SM00175">
    <property type="entry name" value="RAB"/>
    <property type="match status" value="1"/>
</dbReference>
<evidence type="ECO:0000256" key="2">
    <source>
        <dbReference type="ARBA" id="ARBA00023134"/>
    </source>
</evidence>
<dbReference type="OrthoDB" id="18798at2759"/>
<dbReference type="Gene3D" id="3.40.50.300">
    <property type="entry name" value="P-loop containing nucleotide triphosphate hydrolases"/>
    <property type="match status" value="1"/>
</dbReference>
<dbReference type="AlphaFoldDB" id="A0A6J8BLY5"/>
<dbReference type="InterPro" id="IPR005225">
    <property type="entry name" value="Small_GTP-bd"/>
</dbReference>